<proteinExistence type="predicted"/>
<protein>
    <submittedName>
        <fullName evidence="1">Uncharacterized protein</fullName>
    </submittedName>
</protein>
<dbReference type="EMBL" id="WNYA01000003">
    <property type="protein sequence ID" value="KAG8583603.1"/>
    <property type="molecule type" value="Genomic_DNA"/>
</dbReference>
<comment type="caution">
    <text evidence="1">The sequence shown here is derived from an EMBL/GenBank/DDBJ whole genome shotgun (WGS) entry which is preliminary data.</text>
</comment>
<accession>A0AAV7CEX2</accession>
<gene>
    <name evidence="1" type="ORF">GDO81_008481</name>
</gene>
<reference evidence="1" key="1">
    <citation type="thesis" date="2020" institute="ProQuest LLC" country="789 East Eisenhower Parkway, Ann Arbor, MI, USA">
        <title>Comparative Genomics and Chromosome Evolution.</title>
        <authorList>
            <person name="Mudd A.B."/>
        </authorList>
    </citation>
    <scope>NUCLEOTIDE SEQUENCE</scope>
    <source>
        <strain evidence="1">237g6f4</strain>
        <tissue evidence="1">Blood</tissue>
    </source>
</reference>
<sequence>MVKLNSKLLKGVLALELAGVFGAYLLYYRMDSSQGQVHLSYVKFTELVLLLHICT</sequence>
<dbReference type="Proteomes" id="UP000824782">
    <property type="component" value="Unassembled WGS sequence"/>
</dbReference>
<organism evidence="1 2">
    <name type="scientific">Engystomops pustulosus</name>
    <name type="common">Tungara frog</name>
    <name type="synonym">Physalaemus pustulosus</name>
    <dbReference type="NCBI Taxonomy" id="76066"/>
    <lineage>
        <taxon>Eukaryota</taxon>
        <taxon>Metazoa</taxon>
        <taxon>Chordata</taxon>
        <taxon>Craniata</taxon>
        <taxon>Vertebrata</taxon>
        <taxon>Euteleostomi</taxon>
        <taxon>Amphibia</taxon>
        <taxon>Batrachia</taxon>
        <taxon>Anura</taxon>
        <taxon>Neobatrachia</taxon>
        <taxon>Hyloidea</taxon>
        <taxon>Leptodactylidae</taxon>
        <taxon>Leiuperinae</taxon>
        <taxon>Engystomops</taxon>
    </lineage>
</organism>
<evidence type="ECO:0000313" key="2">
    <source>
        <dbReference type="Proteomes" id="UP000824782"/>
    </source>
</evidence>
<keyword evidence="2" id="KW-1185">Reference proteome</keyword>
<dbReference type="AlphaFoldDB" id="A0AAV7CEX2"/>
<name>A0AAV7CEX2_ENGPU</name>
<evidence type="ECO:0000313" key="1">
    <source>
        <dbReference type="EMBL" id="KAG8583603.1"/>
    </source>
</evidence>